<organism evidence="1 2">
    <name type="scientific">Streptomyces thermolineatus</name>
    <dbReference type="NCBI Taxonomy" id="44033"/>
    <lineage>
        <taxon>Bacteria</taxon>
        <taxon>Bacillati</taxon>
        <taxon>Actinomycetota</taxon>
        <taxon>Actinomycetes</taxon>
        <taxon>Kitasatosporales</taxon>
        <taxon>Streptomycetaceae</taxon>
        <taxon>Streptomyces</taxon>
    </lineage>
</organism>
<gene>
    <name evidence="1" type="ORF">GCM10010406_48030</name>
</gene>
<evidence type="ECO:0008006" key="3">
    <source>
        <dbReference type="Google" id="ProtNLM"/>
    </source>
</evidence>
<dbReference type="Proteomes" id="UP001501358">
    <property type="component" value="Unassembled WGS sequence"/>
</dbReference>
<comment type="caution">
    <text evidence="1">The sequence shown here is derived from an EMBL/GenBank/DDBJ whole genome shotgun (WGS) entry which is preliminary data.</text>
</comment>
<proteinExistence type="predicted"/>
<sequence>MVGRELSPADHSKKEVRVVLERLVAQGWSLRKAGHWGRLYCSCSDTCTEIAVGGTPENPSAAANRIARIARRCPLPQDDPRRPVGRRVVD</sequence>
<name>A0ABN3MQL3_9ACTN</name>
<protein>
    <recommendedName>
        <fullName evidence="3">Type II toxin-antitoxin system HicA family toxin</fullName>
    </recommendedName>
</protein>
<evidence type="ECO:0000313" key="1">
    <source>
        <dbReference type="EMBL" id="GAA2505761.1"/>
    </source>
</evidence>
<reference evidence="1 2" key="1">
    <citation type="journal article" date="2019" name="Int. J. Syst. Evol. Microbiol.">
        <title>The Global Catalogue of Microorganisms (GCM) 10K type strain sequencing project: providing services to taxonomists for standard genome sequencing and annotation.</title>
        <authorList>
            <consortium name="The Broad Institute Genomics Platform"/>
            <consortium name="The Broad Institute Genome Sequencing Center for Infectious Disease"/>
            <person name="Wu L."/>
            <person name="Ma J."/>
        </authorList>
    </citation>
    <scope>NUCLEOTIDE SEQUENCE [LARGE SCALE GENOMIC DNA]</scope>
    <source>
        <strain evidence="1 2">JCM 6307</strain>
    </source>
</reference>
<keyword evidence="2" id="KW-1185">Reference proteome</keyword>
<accession>A0ABN3MQL3</accession>
<dbReference type="EMBL" id="BAAATA010000038">
    <property type="protein sequence ID" value="GAA2505761.1"/>
    <property type="molecule type" value="Genomic_DNA"/>
</dbReference>
<evidence type="ECO:0000313" key="2">
    <source>
        <dbReference type="Proteomes" id="UP001501358"/>
    </source>
</evidence>